<name>A0A4X2KJ85_VOMUR</name>
<dbReference type="SUPFAM" id="SSF109640">
    <property type="entry name" value="KRAB domain (Kruppel-associated box)"/>
    <property type="match status" value="1"/>
</dbReference>
<evidence type="ECO:0000259" key="1">
    <source>
        <dbReference type="PROSITE" id="PS50805"/>
    </source>
</evidence>
<dbReference type="GeneTree" id="ENSGT00950000182890"/>
<dbReference type="InterPro" id="IPR050169">
    <property type="entry name" value="Krueppel_C2H2_ZnF"/>
</dbReference>
<feature type="domain" description="KRAB" evidence="1">
    <location>
        <begin position="11"/>
        <end position="82"/>
    </location>
</feature>
<dbReference type="Pfam" id="PF01352">
    <property type="entry name" value="KRAB"/>
    <property type="match status" value="1"/>
</dbReference>
<evidence type="ECO:0000313" key="3">
    <source>
        <dbReference type="Proteomes" id="UP000314987"/>
    </source>
</evidence>
<evidence type="ECO:0000313" key="2">
    <source>
        <dbReference type="Ensembl" id="ENSVURP00010010036.1"/>
    </source>
</evidence>
<reference evidence="3" key="1">
    <citation type="submission" date="2018-12" db="EMBL/GenBank/DDBJ databases">
        <authorList>
            <person name="Yazar S."/>
        </authorList>
    </citation>
    <scope>NUCLEOTIDE SEQUENCE [LARGE SCALE GENOMIC DNA]</scope>
</reference>
<dbReference type="GO" id="GO:0006355">
    <property type="term" value="P:regulation of DNA-templated transcription"/>
    <property type="evidence" value="ECO:0007669"/>
    <property type="project" value="InterPro"/>
</dbReference>
<sequence length="101" mass="11870">TAPSSPTKESVTFNDVAMEFTPEEWLHLNPSQKKLYRDVMLENYRNLVSLGFAVSKPDVIYQLERKEAFWMPETDIPRRSCPGDFIKTKQMNHCKVQLWSF</sequence>
<dbReference type="Gene3D" id="6.10.140.140">
    <property type="match status" value="1"/>
</dbReference>
<reference evidence="2" key="3">
    <citation type="submission" date="2025-09" db="UniProtKB">
        <authorList>
            <consortium name="Ensembl"/>
        </authorList>
    </citation>
    <scope>IDENTIFICATION</scope>
</reference>
<dbReference type="Proteomes" id="UP000314987">
    <property type="component" value="Unassembled WGS sequence"/>
</dbReference>
<dbReference type="InterPro" id="IPR001909">
    <property type="entry name" value="KRAB"/>
</dbReference>
<reference evidence="2" key="2">
    <citation type="submission" date="2025-08" db="UniProtKB">
        <authorList>
            <consortium name="Ensembl"/>
        </authorList>
    </citation>
    <scope>IDENTIFICATION</scope>
</reference>
<dbReference type="PANTHER" id="PTHR23232:SF168">
    <property type="entry name" value="KRAB DOMAIN-CONTAINING PROTEIN"/>
    <property type="match status" value="1"/>
</dbReference>
<protein>
    <recommendedName>
        <fullName evidence="1">KRAB domain-containing protein</fullName>
    </recommendedName>
</protein>
<dbReference type="STRING" id="29139.ENSVURP00010010036"/>
<dbReference type="PANTHER" id="PTHR23232">
    <property type="entry name" value="KRAB DOMAIN C2H2 ZINC FINGER"/>
    <property type="match status" value="1"/>
</dbReference>
<proteinExistence type="predicted"/>
<accession>A0A4X2KJ85</accession>
<keyword evidence="3" id="KW-1185">Reference proteome</keyword>
<dbReference type="CDD" id="cd07765">
    <property type="entry name" value="KRAB_A-box"/>
    <property type="match status" value="1"/>
</dbReference>
<organism evidence="2 3">
    <name type="scientific">Vombatus ursinus</name>
    <name type="common">Common wombat</name>
    <dbReference type="NCBI Taxonomy" id="29139"/>
    <lineage>
        <taxon>Eukaryota</taxon>
        <taxon>Metazoa</taxon>
        <taxon>Chordata</taxon>
        <taxon>Craniata</taxon>
        <taxon>Vertebrata</taxon>
        <taxon>Euteleostomi</taxon>
        <taxon>Mammalia</taxon>
        <taxon>Metatheria</taxon>
        <taxon>Diprotodontia</taxon>
        <taxon>Vombatidae</taxon>
        <taxon>Vombatus</taxon>
    </lineage>
</organism>
<dbReference type="InterPro" id="IPR036051">
    <property type="entry name" value="KRAB_dom_sf"/>
</dbReference>
<dbReference type="Ensembl" id="ENSVURT00010011373.1">
    <property type="protein sequence ID" value="ENSVURP00010010036.1"/>
    <property type="gene ID" value="ENSVURG00010007741.1"/>
</dbReference>
<dbReference type="PROSITE" id="PS50805">
    <property type="entry name" value="KRAB"/>
    <property type="match status" value="1"/>
</dbReference>
<dbReference type="AlphaFoldDB" id="A0A4X2KJ85"/>
<dbReference type="SMART" id="SM00349">
    <property type="entry name" value="KRAB"/>
    <property type="match status" value="1"/>
</dbReference>